<feature type="transmembrane region" description="Helical" evidence="1">
    <location>
        <begin position="12"/>
        <end position="34"/>
    </location>
</feature>
<keyword evidence="1" id="KW-0472">Membrane</keyword>
<dbReference type="Proteomes" id="UP001235343">
    <property type="component" value="Unassembled WGS sequence"/>
</dbReference>
<keyword evidence="1" id="KW-1133">Transmembrane helix</keyword>
<evidence type="ECO:0000313" key="3">
    <source>
        <dbReference type="Proteomes" id="UP001235343"/>
    </source>
</evidence>
<reference evidence="2 3" key="1">
    <citation type="submission" date="2023-06" db="EMBL/GenBank/DDBJ databases">
        <title>Aquibacillus rhizosphaerae LR5S19.</title>
        <authorList>
            <person name="Sun J.-Q."/>
        </authorList>
    </citation>
    <scope>NUCLEOTIDE SEQUENCE [LARGE SCALE GENOMIC DNA]</scope>
    <source>
        <strain evidence="2 3">LR5S19</strain>
    </source>
</reference>
<comment type="caution">
    <text evidence="2">The sequence shown here is derived from an EMBL/GenBank/DDBJ whole genome shotgun (WGS) entry which is preliminary data.</text>
</comment>
<evidence type="ECO:0000256" key="1">
    <source>
        <dbReference type="SAM" id="Phobius"/>
    </source>
</evidence>
<dbReference type="RefSeq" id="WP_285929997.1">
    <property type="nucleotide sequence ID" value="NZ_JASTZU010000011.1"/>
</dbReference>
<dbReference type="Pfam" id="PF09527">
    <property type="entry name" value="ATPase_gene1"/>
    <property type="match status" value="1"/>
</dbReference>
<protein>
    <submittedName>
        <fullName evidence="2">AtpZ/AtpI family protein</fullName>
    </submittedName>
</protein>
<evidence type="ECO:0000313" key="2">
    <source>
        <dbReference type="EMBL" id="MDL4839151.1"/>
    </source>
</evidence>
<dbReference type="InterPro" id="IPR032820">
    <property type="entry name" value="ATPase_put"/>
</dbReference>
<proteinExistence type="predicted"/>
<name>A0ABT7L3I0_9BACI</name>
<keyword evidence="1" id="KW-0812">Transmembrane</keyword>
<feature type="transmembrane region" description="Helical" evidence="1">
    <location>
        <begin position="46"/>
        <end position="67"/>
    </location>
</feature>
<gene>
    <name evidence="2" type="ORF">QQS35_01575</name>
</gene>
<sequence>MSKKQSDNPFYGMAITSSILSQLVGSPLIGIFIGRFLDDYYSTKPIFLIIGFVLGLIAGIYGTIYLVRKYIGDE</sequence>
<keyword evidence="3" id="KW-1185">Reference proteome</keyword>
<organism evidence="2 3">
    <name type="scientific">Aquibacillus rhizosphaerae</name>
    <dbReference type="NCBI Taxonomy" id="3051431"/>
    <lineage>
        <taxon>Bacteria</taxon>
        <taxon>Bacillati</taxon>
        <taxon>Bacillota</taxon>
        <taxon>Bacilli</taxon>
        <taxon>Bacillales</taxon>
        <taxon>Bacillaceae</taxon>
        <taxon>Aquibacillus</taxon>
    </lineage>
</organism>
<dbReference type="EMBL" id="JASTZU010000011">
    <property type="protein sequence ID" value="MDL4839151.1"/>
    <property type="molecule type" value="Genomic_DNA"/>
</dbReference>
<accession>A0ABT7L3I0</accession>